<evidence type="ECO:0000313" key="7">
    <source>
        <dbReference type="EMBL" id="AGF92885.1"/>
    </source>
</evidence>
<feature type="transmembrane region" description="Helical" evidence="6">
    <location>
        <begin position="250"/>
        <end position="269"/>
    </location>
</feature>
<comment type="subcellular location">
    <subcellularLocation>
        <location evidence="1">Cell membrane</location>
        <topology evidence="1">Multi-pass membrane protein</topology>
    </subcellularLocation>
</comment>
<dbReference type="CDD" id="cd06581">
    <property type="entry name" value="TM_PBP1_LivM_like"/>
    <property type="match status" value="1"/>
</dbReference>
<organism evidence="7">
    <name type="scientific">uncultured organism</name>
    <dbReference type="NCBI Taxonomy" id="155900"/>
    <lineage>
        <taxon>unclassified sequences</taxon>
        <taxon>environmental samples</taxon>
    </lineage>
</organism>
<keyword evidence="2" id="KW-1003">Cell membrane</keyword>
<gene>
    <name evidence="7" type="ORF">FLSS-4_0004</name>
</gene>
<dbReference type="GO" id="GO:0015658">
    <property type="term" value="F:branched-chain amino acid transmembrane transporter activity"/>
    <property type="evidence" value="ECO:0007669"/>
    <property type="project" value="InterPro"/>
</dbReference>
<evidence type="ECO:0000256" key="4">
    <source>
        <dbReference type="ARBA" id="ARBA00022989"/>
    </source>
</evidence>
<feature type="transmembrane region" description="Helical" evidence="6">
    <location>
        <begin position="281"/>
        <end position="298"/>
    </location>
</feature>
<evidence type="ECO:0000256" key="1">
    <source>
        <dbReference type="ARBA" id="ARBA00004651"/>
    </source>
</evidence>
<name>M1PP73_9ZZZZ</name>
<reference evidence="7" key="1">
    <citation type="journal article" date="2013" name="Syst. Appl. Microbiol.">
        <title>New insights into the archaeal diversity of a hypersaline microbial mat obtained by a metagenomic approach.</title>
        <authorList>
            <person name="Lopez-Lopez A."/>
            <person name="Richter M."/>
            <person name="Pena A."/>
            <person name="Tamames J."/>
            <person name="Rossello-Mora R."/>
        </authorList>
    </citation>
    <scope>NUCLEOTIDE SEQUENCE</scope>
</reference>
<dbReference type="AlphaFoldDB" id="M1PP73"/>
<feature type="transmembrane region" description="Helical" evidence="6">
    <location>
        <begin position="144"/>
        <end position="164"/>
    </location>
</feature>
<accession>M1PP73</accession>
<sequence>MNISGILGYLATFAIAAGAYAIASLGLNIQFGYTGLYNFGIAAFFATGAYVEGIITGGHSTEHLGGFGLPVVVGVLAAMVVSAILAYLIGIPTLRLKGEFLGISSLGIAETIRLILTNEKWLAGGVWGLGDIPRPLGNLVAPKLYNWVYLGLIIAVVGIIYFLVQKITSSPWGRVLKAIREDEGVAAAMGKNVYKYKMQSLILGSVIMAVGGAFYAHYIGYLSPESFRPLMGTFIIWAMLMAGGKGNNKGAILGAFVVWGVWTFTEFLVNYLPSALASRAGYINAIFIAILFQVLIRFRPQGILSED</sequence>
<protein>
    <submittedName>
        <fullName evidence="7">Inner-membrane translocator</fullName>
    </submittedName>
</protein>
<dbReference type="PANTHER" id="PTHR30482">
    <property type="entry name" value="HIGH-AFFINITY BRANCHED-CHAIN AMINO ACID TRANSPORT SYSTEM PERMEASE"/>
    <property type="match status" value="1"/>
</dbReference>
<dbReference type="InterPro" id="IPR043428">
    <property type="entry name" value="LivM-like"/>
</dbReference>
<evidence type="ECO:0000256" key="2">
    <source>
        <dbReference type="ARBA" id="ARBA00022475"/>
    </source>
</evidence>
<keyword evidence="3 6" id="KW-0812">Transmembrane</keyword>
<evidence type="ECO:0000256" key="5">
    <source>
        <dbReference type="ARBA" id="ARBA00023136"/>
    </source>
</evidence>
<feature type="transmembrane region" description="Helical" evidence="6">
    <location>
        <begin position="100"/>
        <end position="116"/>
    </location>
</feature>
<keyword evidence="4 6" id="KW-1133">Transmembrane helix</keyword>
<feature type="transmembrane region" description="Helical" evidence="6">
    <location>
        <begin position="201"/>
        <end position="220"/>
    </location>
</feature>
<feature type="transmembrane region" description="Helical" evidence="6">
    <location>
        <begin position="6"/>
        <end position="29"/>
    </location>
</feature>
<dbReference type="EMBL" id="JX684076">
    <property type="protein sequence ID" value="AGF92885.1"/>
    <property type="molecule type" value="Genomic_DNA"/>
</dbReference>
<dbReference type="PANTHER" id="PTHR30482:SF10">
    <property type="entry name" value="HIGH-AFFINITY BRANCHED-CHAIN AMINO ACID TRANSPORT PROTEIN BRAE"/>
    <property type="match status" value="1"/>
</dbReference>
<proteinExistence type="predicted"/>
<dbReference type="GO" id="GO:0005886">
    <property type="term" value="C:plasma membrane"/>
    <property type="evidence" value="ECO:0007669"/>
    <property type="project" value="UniProtKB-SubCell"/>
</dbReference>
<feature type="transmembrane region" description="Helical" evidence="6">
    <location>
        <begin position="36"/>
        <end position="55"/>
    </location>
</feature>
<dbReference type="InterPro" id="IPR001851">
    <property type="entry name" value="ABC_transp_permease"/>
</dbReference>
<evidence type="ECO:0000256" key="6">
    <source>
        <dbReference type="SAM" id="Phobius"/>
    </source>
</evidence>
<keyword evidence="5 6" id="KW-0472">Membrane</keyword>
<dbReference type="Pfam" id="PF02653">
    <property type="entry name" value="BPD_transp_2"/>
    <property type="match status" value="1"/>
</dbReference>
<evidence type="ECO:0000256" key="3">
    <source>
        <dbReference type="ARBA" id="ARBA00022692"/>
    </source>
</evidence>
<feature type="transmembrane region" description="Helical" evidence="6">
    <location>
        <begin position="67"/>
        <end position="88"/>
    </location>
</feature>